<sequence length="303" mass="35336">MGCDFPLKAYLTGQQHPSGKSLITFNRLKSLNSQLNPMEIPCNNCMGCKLERSRQWSIRMMHEARYHPQNCFLTLTYDNQHVPQNFGLDLRHWQLFMKKLRRSLTQKIRFFACGEYGDENGRPHYHAIIFNYDPPDRVFLERSSSGEPIYSSETLSRIWNHGLVSTQDVTHKSCAYVARYVTKKIKTGDDFGAGRYHRLSPIDGAFHDVRPEFAVMSRNPGLGTKYVEEFKSDFYPSGYIVVNGVRQSPPRFYISKLSEKEQTRLKRQARRLGLKNKPHQTTERRMARAAVRDARIKKLQRKI</sequence>
<evidence type="ECO:0000313" key="2">
    <source>
        <dbReference type="EMBL" id="QCQ84744.1"/>
    </source>
</evidence>
<name>A0A4P8PTH6_9VIRU</name>
<dbReference type="Pfam" id="PF23343">
    <property type="entry name" value="REP_ORF2-G2P"/>
    <property type="match status" value="1"/>
</dbReference>
<proteinExistence type="predicted"/>
<dbReference type="InterPro" id="IPR056906">
    <property type="entry name" value="ORF2/G2P_dom"/>
</dbReference>
<protein>
    <submittedName>
        <fullName evidence="2">Replication initiator protein</fullName>
    </submittedName>
</protein>
<dbReference type="EMBL" id="MK249159">
    <property type="protein sequence ID" value="QCQ84744.1"/>
    <property type="molecule type" value="Genomic_DNA"/>
</dbReference>
<evidence type="ECO:0000259" key="1">
    <source>
        <dbReference type="Pfam" id="PF23343"/>
    </source>
</evidence>
<feature type="domain" description="Replication-associated protein ORF2/G2P" evidence="1">
    <location>
        <begin position="70"/>
        <end position="184"/>
    </location>
</feature>
<accession>A0A4P8PTH6</accession>
<reference evidence="2" key="1">
    <citation type="submission" date="2018-12" db="EMBL/GenBank/DDBJ databases">
        <title>Singled stranded DNA viruses identified in blackflies (Austrosimulium ungulatum) sampled in New Zealand.</title>
        <authorList>
            <person name="Kraberger S."/>
            <person name="Fontenele R.S."/>
            <person name="Schmidlin K."/>
            <person name="Walters M."/>
            <person name="Varsani A."/>
        </authorList>
    </citation>
    <scope>NUCLEOTIDE SEQUENCE [LARGE SCALE GENOMIC DNA]</scope>
    <source>
        <strain evidence="2">071</strain>
    </source>
</reference>
<organism evidence="2">
    <name type="scientific">Blackfly microvirus SF02</name>
    <dbReference type="NCBI Taxonomy" id="2576452"/>
    <lineage>
        <taxon>Viruses</taxon>
        <taxon>Monodnaviria</taxon>
        <taxon>Sangervirae</taxon>
        <taxon>Phixviricota</taxon>
        <taxon>Malgrandaviricetes</taxon>
        <taxon>Petitvirales</taxon>
        <taxon>Microviridae</taxon>
        <taxon>Microvirus</taxon>
    </lineage>
</organism>
<dbReference type="Proteomes" id="UP000322261">
    <property type="component" value="Segment"/>
</dbReference>